<dbReference type="EMBL" id="JAVYJV010000024">
    <property type="protein sequence ID" value="KAK4338187.1"/>
    <property type="molecule type" value="Genomic_DNA"/>
</dbReference>
<name>A0AAE1QTV9_9SOLA</name>
<evidence type="ECO:0000313" key="2">
    <source>
        <dbReference type="Proteomes" id="UP001291623"/>
    </source>
</evidence>
<reference evidence="1" key="1">
    <citation type="submission" date="2023-12" db="EMBL/GenBank/DDBJ databases">
        <title>Genome assembly of Anisodus tanguticus.</title>
        <authorList>
            <person name="Wang Y.-J."/>
        </authorList>
    </citation>
    <scope>NUCLEOTIDE SEQUENCE</scope>
    <source>
        <strain evidence="1">KB-2021</strain>
        <tissue evidence="1">Leaf</tissue>
    </source>
</reference>
<comment type="caution">
    <text evidence="1">The sequence shown here is derived from an EMBL/GenBank/DDBJ whole genome shotgun (WGS) entry which is preliminary data.</text>
</comment>
<accession>A0AAE1QTV9</accession>
<gene>
    <name evidence="1" type="ORF">RND71_042674</name>
</gene>
<dbReference type="Proteomes" id="UP001291623">
    <property type="component" value="Unassembled WGS sequence"/>
</dbReference>
<sequence>MAEPSNVVVRSLIKRVYTLNEGNAEGFTAFDIVLRLPIESSREIKKVLQRAGVCRASLLPSVYSKAQFFSSKEHMSQKIVKLHAFHHIGLPEDTRSLWVTHRATVPDRMQYRLVAKKYSSQVGHKCKGIHCNDNIGILHNLAFLENDDV</sequence>
<proteinExistence type="predicted"/>
<evidence type="ECO:0000313" key="1">
    <source>
        <dbReference type="EMBL" id="KAK4338187.1"/>
    </source>
</evidence>
<organism evidence="1 2">
    <name type="scientific">Anisodus tanguticus</name>
    <dbReference type="NCBI Taxonomy" id="243964"/>
    <lineage>
        <taxon>Eukaryota</taxon>
        <taxon>Viridiplantae</taxon>
        <taxon>Streptophyta</taxon>
        <taxon>Embryophyta</taxon>
        <taxon>Tracheophyta</taxon>
        <taxon>Spermatophyta</taxon>
        <taxon>Magnoliopsida</taxon>
        <taxon>eudicotyledons</taxon>
        <taxon>Gunneridae</taxon>
        <taxon>Pentapetalae</taxon>
        <taxon>asterids</taxon>
        <taxon>lamiids</taxon>
        <taxon>Solanales</taxon>
        <taxon>Solanaceae</taxon>
        <taxon>Solanoideae</taxon>
        <taxon>Hyoscyameae</taxon>
        <taxon>Anisodus</taxon>
    </lineage>
</organism>
<dbReference type="AlphaFoldDB" id="A0AAE1QTV9"/>
<keyword evidence="2" id="KW-1185">Reference proteome</keyword>
<protein>
    <submittedName>
        <fullName evidence="1">Uncharacterized protein</fullName>
    </submittedName>
</protein>